<feature type="active site" description="Nucleophile" evidence="4">
    <location>
        <position position="39"/>
    </location>
</feature>
<feature type="domain" description="PNPLA" evidence="6">
    <location>
        <begin position="6"/>
        <end position="173"/>
    </location>
</feature>
<sequence length="282" mass="32588">MNQVGLVLEGGGMRGLYTAGVLEFFMEHELYFPYVIGVSAGACMAASYLSRQKGRNKRVNVDLVSDPRFLSFRNFIARRELFGMDFLFDMIPNQMVPFDYNRFEKEKGNFVVVTTDCQTGEARYFEKQELGKDILKILRASSSLPFIAPVVEHNGFTLLDGGISDPIPIKKAQQEGYRKNIVVMTKEEEYRLQKSKWSGLFPFLCRKYPKIAPLLAQRYRLYNETVDFIKEGIKEGNVLLIQPSKELAVKRIERNQQKLQDLYSLGYKDAKQQFQQIQLFLK</sequence>
<dbReference type="InterPro" id="IPR037483">
    <property type="entry name" value="YjjU-like"/>
</dbReference>
<organism evidence="7 8">
    <name type="scientific">Halalkalibacter alkalisediminis</name>
    <dbReference type="NCBI Taxonomy" id="935616"/>
    <lineage>
        <taxon>Bacteria</taxon>
        <taxon>Bacillati</taxon>
        <taxon>Bacillota</taxon>
        <taxon>Bacilli</taxon>
        <taxon>Bacillales</taxon>
        <taxon>Bacillaceae</taxon>
        <taxon>Halalkalibacter</taxon>
    </lineage>
</organism>
<protein>
    <submittedName>
        <fullName evidence="7">Patatin family protein</fullName>
    </submittedName>
</protein>
<evidence type="ECO:0000259" key="6">
    <source>
        <dbReference type="PROSITE" id="PS51635"/>
    </source>
</evidence>
<dbReference type="InterPro" id="IPR050301">
    <property type="entry name" value="NTE"/>
</dbReference>
<feature type="transmembrane region" description="Helical" evidence="5">
    <location>
        <begin position="31"/>
        <end position="49"/>
    </location>
</feature>
<evidence type="ECO:0000313" key="7">
    <source>
        <dbReference type="EMBL" id="MFC0559736.1"/>
    </source>
</evidence>
<evidence type="ECO:0000313" key="8">
    <source>
        <dbReference type="Proteomes" id="UP001589833"/>
    </source>
</evidence>
<reference evidence="7 8" key="1">
    <citation type="submission" date="2024-09" db="EMBL/GenBank/DDBJ databases">
        <authorList>
            <person name="Sun Q."/>
            <person name="Mori K."/>
        </authorList>
    </citation>
    <scope>NUCLEOTIDE SEQUENCE [LARGE SCALE GENOMIC DNA]</scope>
    <source>
        <strain evidence="7 8">NCAIM B.02301</strain>
    </source>
</reference>
<evidence type="ECO:0000256" key="1">
    <source>
        <dbReference type="ARBA" id="ARBA00022801"/>
    </source>
</evidence>
<dbReference type="InterPro" id="IPR002641">
    <property type="entry name" value="PNPLA_dom"/>
</dbReference>
<feature type="active site" description="Proton acceptor" evidence="4">
    <location>
        <position position="160"/>
    </location>
</feature>
<dbReference type="EMBL" id="JBHLTR010000016">
    <property type="protein sequence ID" value="MFC0559736.1"/>
    <property type="molecule type" value="Genomic_DNA"/>
</dbReference>
<keyword evidence="5" id="KW-0472">Membrane</keyword>
<gene>
    <name evidence="7" type="ORF">ACFFH4_11825</name>
</gene>
<dbReference type="SUPFAM" id="SSF52151">
    <property type="entry name" value="FabD/lysophospholipase-like"/>
    <property type="match status" value="1"/>
</dbReference>
<proteinExistence type="predicted"/>
<keyword evidence="8" id="KW-1185">Reference proteome</keyword>
<dbReference type="PANTHER" id="PTHR14226">
    <property type="entry name" value="NEUROPATHY TARGET ESTERASE/SWISS CHEESE D.MELANOGASTER"/>
    <property type="match status" value="1"/>
</dbReference>
<dbReference type="InterPro" id="IPR016035">
    <property type="entry name" value="Acyl_Trfase/lysoPLipase"/>
</dbReference>
<dbReference type="Pfam" id="PF19890">
    <property type="entry name" value="DUF6363"/>
    <property type="match status" value="1"/>
</dbReference>
<dbReference type="Proteomes" id="UP001589833">
    <property type="component" value="Unassembled WGS sequence"/>
</dbReference>
<dbReference type="Pfam" id="PF01734">
    <property type="entry name" value="Patatin"/>
    <property type="match status" value="1"/>
</dbReference>
<feature type="short sequence motif" description="GXGXXG" evidence="4">
    <location>
        <begin position="10"/>
        <end position="15"/>
    </location>
</feature>
<keyword evidence="5" id="KW-1133">Transmembrane helix</keyword>
<keyword evidence="2 4" id="KW-0442">Lipid degradation</keyword>
<keyword evidence="1 4" id="KW-0378">Hydrolase</keyword>
<dbReference type="Gene3D" id="3.40.1090.10">
    <property type="entry name" value="Cytosolic phospholipase A2 catalytic domain"/>
    <property type="match status" value="2"/>
</dbReference>
<evidence type="ECO:0000256" key="4">
    <source>
        <dbReference type="PROSITE-ProRule" id="PRU01161"/>
    </source>
</evidence>
<feature type="short sequence motif" description="GXSXG" evidence="4">
    <location>
        <begin position="37"/>
        <end position="41"/>
    </location>
</feature>
<evidence type="ECO:0000256" key="3">
    <source>
        <dbReference type="ARBA" id="ARBA00023098"/>
    </source>
</evidence>
<dbReference type="RefSeq" id="WP_273845611.1">
    <property type="nucleotide sequence ID" value="NZ_JAQQWT010000014.1"/>
</dbReference>
<dbReference type="CDD" id="cd07208">
    <property type="entry name" value="Pat_hypo_Ecoli_yjju_like"/>
    <property type="match status" value="1"/>
</dbReference>
<accession>A0ABV6NG77</accession>
<dbReference type="InterPro" id="IPR045943">
    <property type="entry name" value="DUF6363"/>
</dbReference>
<evidence type="ECO:0000256" key="2">
    <source>
        <dbReference type="ARBA" id="ARBA00022963"/>
    </source>
</evidence>
<name>A0ABV6NG77_9BACI</name>
<evidence type="ECO:0000256" key="5">
    <source>
        <dbReference type="SAM" id="Phobius"/>
    </source>
</evidence>
<dbReference type="PROSITE" id="PS51635">
    <property type="entry name" value="PNPLA"/>
    <property type="match status" value="1"/>
</dbReference>
<comment type="caution">
    <text evidence="7">The sequence shown here is derived from an EMBL/GenBank/DDBJ whole genome shotgun (WGS) entry which is preliminary data.</text>
</comment>
<dbReference type="PANTHER" id="PTHR14226:SF25">
    <property type="entry name" value="PHOSPHOESTERASE"/>
    <property type="match status" value="1"/>
</dbReference>
<feature type="short sequence motif" description="DGA/G" evidence="4">
    <location>
        <begin position="160"/>
        <end position="162"/>
    </location>
</feature>
<keyword evidence="5" id="KW-0812">Transmembrane</keyword>
<keyword evidence="3 4" id="KW-0443">Lipid metabolism</keyword>